<dbReference type="SUPFAM" id="SSF47413">
    <property type="entry name" value="lambda repressor-like DNA-binding domains"/>
    <property type="match status" value="1"/>
</dbReference>
<dbReference type="RefSeq" id="WP_011235838.1">
    <property type="nucleotide sequence ID" value="NC_006512.1"/>
</dbReference>
<reference evidence="2 3" key="1">
    <citation type="journal article" date="2004" name="Proc. Natl. Acad. Sci. U.S.A.">
        <title>Genome sequence of the deep-sea gamma-proteobacterium Idiomarina loihiensis reveals amino acid fermentation as a source of carbon and energy.</title>
        <authorList>
            <person name="Hou S."/>
            <person name="Saw J.H."/>
            <person name="Lee K.S."/>
            <person name="Freitas T.A."/>
            <person name="Belisle C."/>
            <person name="Kawarabayasi Y."/>
            <person name="Donachie S.P."/>
            <person name="Pikina A."/>
            <person name="Galperin M.Y."/>
            <person name="Koonin E.V."/>
            <person name="Makarova K.S."/>
            <person name="Omelchenko M.V."/>
            <person name="Sorokin A."/>
            <person name="Wolf Y.I."/>
            <person name="Li Q.X."/>
            <person name="Keum Y.S."/>
            <person name="Campbell S."/>
            <person name="Denery J."/>
            <person name="Aizawa S."/>
            <person name="Shibata S."/>
            <person name="Malahoff A."/>
            <person name="Alam M."/>
        </authorList>
    </citation>
    <scope>NUCLEOTIDE SEQUENCE [LARGE SCALE GENOMIC DNA]</scope>
    <source>
        <strain evidence="3">ATCC BAA-735 / DSM 15497 / L2-TR</strain>
    </source>
</reference>
<evidence type="ECO:0000313" key="2">
    <source>
        <dbReference type="EMBL" id="AAV83447.1"/>
    </source>
</evidence>
<dbReference type="InterPro" id="IPR039554">
    <property type="entry name" value="HigA2-like_HTH"/>
</dbReference>
<evidence type="ECO:0000259" key="1">
    <source>
        <dbReference type="Pfam" id="PF13744"/>
    </source>
</evidence>
<organism evidence="2 3">
    <name type="scientific">Idiomarina loihiensis (strain ATCC BAA-735 / DSM 15497 / L2-TR)</name>
    <dbReference type="NCBI Taxonomy" id="283942"/>
    <lineage>
        <taxon>Bacteria</taxon>
        <taxon>Pseudomonadati</taxon>
        <taxon>Pseudomonadota</taxon>
        <taxon>Gammaproteobacteria</taxon>
        <taxon>Alteromonadales</taxon>
        <taxon>Idiomarinaceae</taxon>
        <taxon>Idiomarina</taxon>
    </lineage>
</organism>
<dbReference type="GO" id="GO:0003677">
    <property type="term" value="F:DNA binding"/>
    <property type="evidence" value="ECO:0007669"/>
    <property type="project" value="InterPro"/>
</dbReference>
<evidence type="ECO:0000313" key="3">
    <source>
        <dbReference type="Proteomes" id="UP000001171"/>
    </source>
</evidence>
<protein>
    <submittedName>
        <fullName evidence="2">Transcriptional regulator, Cro/CI/xre family</fullName>
    </submittedName>
</protein>
<dbReference type="HOGENOM" id="CLU_1832444_0_0_6"/>
<dbReference type="OrthoDB" id="9788479at2"/>
<dbReference type="Gene3D" id="1.10.260.40">
    <property type="entry name" value="lambda repressor-like DNA-binding domains"/>
    <property type="match status" value="1"/>
</dbReference>
<dbReference type="CDD" id="cd00093">
    <property type="entry name" value="HTH_XRE"/>
    <property type="match status" value="1"/>
</dbReference>
<dbReference type="eggNOG" id="COG5606">
    <property type="taxonomic scope" value="Bacteria"/>
</dbReference>
<dbReference type="Pfam" id="PF13744">
    <property type="entry name" value="HTH_37"/>
    <property type="match status" value="1"/>
</dbReference>
<keyword evidence="3" id="KW-1185">Reference proteome</keyword>
<accession>Q5QZH6</accession>
<dbReference type="InterPro" id="IPR001387">
    <property type="entry name" value="Cro/C1-type_HTH"/>
</dbReference>
<name>Q5QZH6_IDILO</name>
<feature type="domain" description="HigA2-like helix-turn-helix" evidence="1">
    <location>
        <begin position="58"/>
        <end position="118"/>
    </location>
</feature>
<dbReference type="AlphaFoldDB" id="Q5QZH6"/>
<dbReference type="EMBL" id="AE017340">
    <property type="protein sequence ID" value="AAV83447.1"/>
    <property type="molecule type" value="Genomic_DNA"/>
</dbReference>
<dbReference type="KEGG" id="ilo:IL2615"/>
<proteinExistence type="predicted"/>
<gene>
    <name evidence="2" type="ordered locus">IL2615</name>
</gene>
<dbReference type="InterPro" id="IPR010982">
    <property type="entry name" value="Lambda_DNA-bd_dom_sf"/>
</dbReference>
<sequence>MKNGTSKCVVDSAEIRDQEKKESHSNIAKFDVSRTRQGSKTVHISETGMDSVELYKTNFKSHLMMFIYGLVKNMKQKDAANALGITQAQVSLLKNQRVSQFSIDRLIEMAFAGGFTFKLSPHQIAKENSTDSTSNQLDVL</sequence>
<dbReference type="Proteomes" id="UP000001171">
    <property type="component" value="Chromosome"/>
</dbReference>
<dbReference type="GeneID" id="41337814"/>